<keyword evidence="3" id="KW-1133">Transmembrane helix</keyword>
<evidence type="ECO:0000256" key="1">
    <source>
        <dbReference type="ARBA" id="ARBA00004127"/>
    </source>
</evidence>
<comment type="subcellular location">
    <subcellularLocation>
        <location evidence="1">Endomembrane system</location>
        <topology evidence="1">Multi-pass membrane protein</topology>
    </subcellularLocation>
</comment>
<evidence type="ECO:0000256" key="3">
    <source>
        <dbReference type="ARBA" id="ARBA00022989"/>
    </source>
</evidence>
<protein>
    <submittedName>
        <fullName evidence="6">DUF1232 domain-containing protein</fullName>
    </submittedName>
</protein>
<evidence type="ECO:0000256" key="2">
    <source>
        <dbReference type="ARBA" id="ARBA00022692"/>
    </source>
</evidence>
<dbReference type="Proteomes" id="UP000460287">
    <property type="component" value="Unassembled WGS sequence"/>
</dbReference>
<comment type="caution">
    <text evidence="6">The sequence shown here is derived from an EMBL/GenBank/DDBJ whole genome shotgun (WGS) entry which is preliminary data.</text>
</comment>
<dbReference type="GO" id="GO:0012505">
    <property type="term" value="C:endomembrane system"/>
    <property type="evidence" value="ECO:0007669"/>
    <property type="project" value="UniProtKB-SubCell"/>
</dbReference>
<sequence>MKLHFFYYGGVKVNISNIDVRLSGDDIISIINDFIKIDGLNISSVSINDDIVLEGNFKNIINIPFRVAVELKYVQDNVIVLSLGKVKLLKMGIIKFVKNYALKMAVKSLSDFGIISAKGEVSIDLKKIFRKYPFINLELNKLSLKDGFIIAETKGINISKFGQENDVSEEKEEEIDEADDLTDLHKVEDLYTKGRDIVESRMPEKVHNVSDYILLVPDIICLIYRLLKDERVTVKTKAIIVSSLAYVSLPTDIIPDKIPFIGRIDDIGVIFFALNKVVKDTPLKVIVENWEGKNDIIIVLKKAVDYLVQYTHAENVEKIYSAIEQLTAQ</sequence>
<evidence type="ECO:0000313" key="7">
    <source>
        <dbReference type="Proteomes" id="UP000460287"/>
    </source>
</evidence>
<dbReference type="AlphaFoldDB" id="A0A7X2MX29"/>
<dbReference type="EMBL" id="VULX01000003">
    <property type="protein sequence ID" value="MSR90666.1"/>
    <property type="molecule type" value="Genomic_DNA"/>
</dbReference>
<feature type="domain" description="DUF1232" evidence="5">
    <location>
        <begin position="236"/>
        <end position="272"/>
    </location>
</feature>
<evidence type="ECO:0000313" key="6">
    <source>
        <dbReference type="EMBL" id="MSR90666.1"/>
    </source>
</evidence>
<reference evidence="6 7" key="1">
    <citation type="submission" date="2019-08" db="EMBL/GenBank/DDBJ databases">
        <title>In-depth cultivation of the pig gut microbiome towards novel bacterial diversity and tailored functional studies.</title>
        <authorList>
            <person name="Wylensek D."/>
            <person name="Hitch T.C.A."/>
            <person name="Clavel T."/>
        </authorList>
    </citation>
    <scope>NUCLEOTIDE SEQUENCE [LARGE SCALE GENOMIC DNA]</scope>
    <source>
        <strain evidence="6 7">WCA-383-APC-5B</strain>
    </source>
</reference>
<evidence type="ECO:0000259" key="5">
    <source>
        <dbReference type="Pfam" id="PF06803"/>
    </source>
</evidence>
<evidence type="ECO:0000256" key="4">
    <source>
        <dbReference type="ARBA" id="ARBA00023136"/>
    </source>
</evidence>
<dbReference type="InterPro" id="IPR010652">
    <property type="entry name" value="DUF1232"/>
</dbReference>
<accession>A0A7X2MX29</accession>
<dbReference type="Pfam" id="PF06803">
    <property type="entry name" value="DUF1232"/>
    <property type="match status" value="1"/>
</dbReference>
<keyword evidence="2" id="KW-0812">Transmembrane</keyword>
<gene>
    <name evidence="6" type="ORF">FYJ33_04350</name>
</gene>
<keyword evidence="4" id="KW-0472">Membrane</keyword>
<name>A0A7X2MX29_9CLOT</name>
<proteinExistence type="predicted"/>
<keyword evidence="7" id="KW-1185">Reference proteome</keyword>
<organism evidence="6 7">
    <name type="scientific">Inconstantimicrobium porci</name>
    <dbReference type="NCBI Taxonomy" id="2652291"/>
    <lineage>
        <taxon>Bacteria</taxon>
        <taxon>Bacillati</taxon>
        <taxon>Bacillota</taxon>
        <taxon>Clostridia</taxon>
        <taxon>Eubacteriales</taxon>
        <taxon>Clostridiaceae</taxon>
        <taxon>Inconstantimicrobium</taxon>
    </lineage>
</organism>